<name>A0ACC2DM53_DIPCM</name>
<accession>A0ACC2DM53</accession>
<dbReference type="Proteomes" id="UP001162992">
    <property type="component" value="Chromosome 5"/>
</dbReference>
<evidence type="ECO:0000313" key="1">
    <source>
        <dbReference type="EMBL" id="KAJ7555291.1"/>
    </source>
</evidence>
<comment type="caution">
    <text evidence="1">The sequence shown here is derived from an EMBL/GenBank/DDBJ whole genome shotgun (WGS) entry which is preliminary data.</text>
</comment>
<gene>
    <name evidence="1" type="ORF">O6H91_05G030500</name>
</gene>
<organism evidence="1 2">
    <name type="scientific">Diphasiastrum complanatum</name>
    <name type="common">Issler's clubmoss</name>
    <name type="synonym">Lycopodium complanatum</name>
    <dbReference type="NCBI Taxonomy" id="34168"/>
    <lineage>
        <taxon>Eukaryota</taxon>
        <taxon>Viridiplantae</taxon>
        <taxon>Streptophyta</taxon>
        <taxon>Embryophyta</taxon>
        <taxon>Tracheophyta</taxon>
        <taxon>Lycopodiopsida</taxon>
        <taxon>Lycopodiales</taxon>
        <taxon>Lycopodiaceae</taxon>
        <taxon>Lycopodioideae</taxon>
        <taxon>Diphasiastrum</taxon>
    </lineage>
</organism>
<evidence type="ECO:0000313" key="2">
    <source>
        <dbReference type="Proteomes" id="UP001162992"/>
    </source>
</evidence>
<sequence length="107" mass="11637">MLSPSEVALMCVGTRLLPSPVHAPPTSFSCAIPSTGQPLPFVTLLVSLCSYRGTLPFFFYWFFFASTIAICFLLPYSDAAPFSSEFSCLPSLALHWVLSCFCGANLL</sequence>
<proteinExistence type="predicted"/>
<protein>
    <submittedName>
        <fullName evidence="1">Uncharacterized protein</fullName>
    </submittedName>
</protein>
<dbReference type="EMBL" id="CM055096">
    <property type="protein sequence ID" value="KAJ7555291.1"/>
    <property type="molecule type" value="Genomic_DNA"/>
</dbReference>
<reference evidence="2" key="1">
    <citation type="journal article" date="2024" name="Proc. Natl. Acad. Sci. U.S.A.">
        <title>Extraordinary preservation of gene collinearity over three hundred million years revealed in homosporous lycophytes.</title>
        <authorList>
            <person name="Li C."/>
            <person name="Wickell D."/>
            <person name="Kuo L.Y."/>
            <person name="Chen X."/>
            <person name="Nie B."/>
            <person name="Liao X."/>
            <person name="Peng D."/>
            <person name="Ji J."/>
            <person name="Jenkins J."/>
            <person name="Williams M."/>
            <person name="Shu S."/>
            <person name="Plott C."/>
            <person name="Barry K."/>
            <person name="Rajasekar S."/>
            <person name="Grimwood J."/>
            <person name="Han X."/>
            <person name="Sun S."/>
            <person name="Hou Z."/>
            <person name="He W."/>
            <person name="Dai G."/>
            <person name="Sun C."/>
            <person name="Schmutz J."/>
            <person name="Leebens-Mack J.H."/>
            <person name="Li F.W."/>
            <person name="Wang L."/>
        </authorList>
    </citation>
    <scope>NUCLEOTIDE SEQUENCE [LARGE SCALE GENOMIC DNA]</scope>
    <source>
        <strain evidence="2">cv. PW_Plant_1</strain>
    </source>
</reference>
<keyword evidence="2" id="KW-1185">Reference proteome</keyword>